<gene>
    <name evidence="3" type="ORF">GLS40_16520</name>
</gene>
<dbReference type="GO" id="GO:0006508">
    <property type="term" value="P:proteolysis"/>
    <property type="evidence" value="ECO:0007669"/>
    <property type="project" value="UniProtKB-KW"/>
</dbReference>
<keyword evidence="1" id="KW-0472">Membrane</keyword>
<feature type="transmembrane region" description="Helical" evidence="1">
    <location>
        <begin position="146"/>
        <end position="171"/>
    </location>
</feature>
<evidence type="ECO:0000259" key="2">
    <source>
        <dbReference type="Pfam" id="PF02517"/>
    </source>
</evidence>
<feature type="transmembrane region" description="Helical" evidence="1">
    <location>
        <begin position="207"/>
        <end position="226"/>
    </location>
</feature>
<keyword evidence="1" id="KW-0812">Transmembrane</keyword>
<protein>
    <submittedName>
        <fullName evidence="3">CPBP family intramembrane metalloprotease</fullName>
    </submittedName>
</protein>
<dbReference type="RefSeq" id="WP_160383766.1">
    <property type="nucleotide sequence ID" value="NZ_WNXQ01000013.1"/>
</dbReference>
<keyword evidence="3" id="KW-0482">Metalloprotease</keyword>
<evidence type="ECO:0000313" key="4">
    <source>
        <dbReference type="Proteomes" id="UP000443843"/>
    </source>
</evidence>
<feature type="transmembrane region" description="Helical" evidence="1">
    <location>
        <begin position="59"/>
        <end position="83"/>
    </location>
</feature>
<proteinExistence type="predicted"/>
<feature type="transmembrane region" description="Helical" evidence="1">
    <location>
        <begin position="33"/>
        <end position="53"/>
    </location>
</feature>
<evidence type="ECO:0000256" key="1">
    <source>
        <dbReference type="SAM" id="Phobius"/>
    </source>
</evidence>
<keyword evidence="1" id="KW-1133">Transmembrane helix</keyword>
<keyword evidence="3" id="KW-0645">Protease</keyword>
<sequence>MPANGAVSPPPAFFRFERTQCDLPYYRGGPGGFGPLGALIVLCAAGAAFAVLLNTQQMYHSGLAGFIPPLLFVLIPLAAVAAVAGPRAPLAMFRRLSLKDIGIILLFFVLNAIVTVAVGLLITGLFHTVSNPAGDMVASASRADRVLFFGWTGVQLLGEELFTILIFLGVMALLSRVMPRKPALCIAALVAAVIFGMVHLPTYQWNVAQAVGLMPIRIILLMPFIITRNIWTSTGVHILNDWAIFGSTAIAAMDPG</sequence>
<dbReference type="Pfam" id="PF02517">
    <property type="entry name" value="Rce1-like"/>
    <property type="match status" value="1"/>
</dbReference>
<feature type="transmembrane region" description="Helical" evidence="1">
    <location>
        <begin position="103"/>
        <end position="126"/>
    </location>
</feature>
<organism evidence="3 4">
    <name type="scientific">Pseudooceanicola pacificus</name>
    <dbReference type="NCBI Taxonomy" id="2676438"/>
    <lineage>
        <taxon>Bacteria</taxon>
        <taxon>Pseudomonadati</taxon>
        <taxon>Pseudomonadota</taxon>
        <taxon>Alphaproteobacteria</taxon>
        <taxon>Rhodobacterales</taxon>
        <taxon>Paracoccaceae</taxon>
        <taxon>Pseudooceanicola</taxon>
    </lineage>
</organism>
<dbReference type="GO" id="GO:0080120">
    <property type="term" value="P:CAAX-box protein maturation"/>
    <property type="evidence" value="ECO:0007669"/>
    <property type="project" value="UniProtKB-ARBA"/>
</dbReference>
<feature type="domain" description="CAAX prenyl protease 2/Lysostaphin resistance protein A-like" evidence="2">
    <location>
        <begin position="149"/>
        <end position="242"/>
    </location>
</feature>
<dbReference type="Proteomes" id="UP000443843">
    <property type="component" value="Unassembled WGS sequence"/>
</dbReference>
<name>A0A844WH27_9RHOB</name>
<dbReference type="InterPro" id="IPR003675">
    <property type="entry name" value="Rce1/LyrA-like_dom"/>
</dbReference>
<keyword evidence="3" id="KW-0378">Hydrolase</keyword>
<evidence type="ECO:0000313" key="3">
    <source>
        <dbReference type="EMBL" id="MWB79639.1"/>
    </source>
</evidence>
<dbReference type="GO" id="GO:0008237">
    <property type="term" value="F:metallopeptidase activity"/>
    <property type="evidence" value="ECO:0007669"/>
    <property type="project" value="UniProtKB-KW"/>
</dbReference>
<accession>A0A844WH27</accession>
<comment type="caution">
    <text evidence="3">The sequence shown here is derived from an EMBL/GenBank/DDBJ whole genome shotgun (WGS) entry which is preliminary data.</text>
</comment>
<dbReference type="AlphaFoldDB" id="A0A844WH27"/>
<keyword evidence="4" id="KW-1185">Reference proteome</keyword>
<feature type="transmembrane region" description="Helical" evidence="1">
    <location>
        <begin position="183"/>
        <end position="201"/>
    </location>
</feature>
<reference evidence="3 4" key="1">
    <citation type="submission" date="2019-11" db="EMBL/GenBank/DDBJ databases">
        <title>Pseudooceanicola pacifica sp. nov., isolated from deep-sea sediment of the Pacific Ocean.</title>
        <authorList>
            <person name="Lyu L."/>
        </authorList>
    </citation>
    <scope>NUCLEOTIDE SEQUENCE [LARGE SCALE GENOMIC DNA]</scope>
    <source>
        <strain evidence="3 4">216_PA32_1</strain>
    </source>
</reference>
<dbReference type="EMBL" id="WNXQ01000013">
    <property type="protein sequence ID" value="MWB79639.1"/>
    <property type="molecule type" value="Genomic_DNA"/>
</dbReference>
<dbReference type="GO" id="GO:0004175">
    <property type="term" value="F:endopeptidase activity"/>
    <property type="evidence" value="ECO:0007669"/>
    <property type="project" value="UniProtKB-ARBA"/>
</dbReference>